<feature type="domain" description="ABC3 transporter permease C-terminal" evidence="7">
    <location>
        <begin position="295"/>
        <end position="410"/>
    </location>
</feature>
<feature type="transmembrane region" description="Helical" evidence="6">
    <location>
        <begin position="722"/>
        <end position="744"/>
    </location>
</feature>
<feature type="transmembrane region" description="Helical" evidence="6">
    <location>
        <begin position="385"/>
        <end position="408"/>
    </location>
</feature>
<dbReference type="InterPro" id="IPR003838">
    <property type="entry name" value="ABC3_permease_C"/>
</dbReference>
<feature type="transmembrane region" description="Helical" evidence="6">
    <location>
        <begin position="21"/>
        <end position="41"/>
    </location>
</feature>
<evidence type="ECO:0000313" key="10">
    <source>
        <dbReference type="Proteomes" id="UP001319080"/>
    </source>
</evidence>
<organism evidence="9 10">
    <name type="scientific">Dawidia cretensis</name>
    <dbReference type="NCBI Taxonomy" id="2782350"/>
    <lineage>
        <taxon>Bacteria</taxon>
        <taxon>Pseudomonadati</taxon>
        <taxon>Bacteroidota</taxon>
        <taxon>Cytophagia</taxon>
        <taxon>Cytophagales</taxon>
        <taxon>Chryseotaleaceae</taxon>
        <taxon>Dawidia</taxon>
    </lineage>
</organism>
<sequence>MLQNYLTAAWRNFSKRQFYSLINMVGLAVGLACGALIYLYVRHEVSYDRFHQNADRIYRVNEFFEGEGGAGERSASIPFPMADALKIDYDNLVEEVVRVYNFQSPMLTVAHEPTDRVFNERNFFFADSTYSRVFDLTMIVGNSSTALNNSHSVIISASTARRYFGAEPPLGKLLLFQNQEDLIVTGVFQDVPDNAHMHPDFLASFSTLKSFYGGDYPQSWHWNPCWTYVLLKDNVQPASLEAHLPKFVKKHLPESFRDEVSLRLQALTDIHLKSDLEFEIEANGNAEDIYILTGIAVFVLLIACINFMNLSTAQSVRRAREVSLRKTIGASRAQLIGQFMIESAIIGVMAVIFSVMLLVLALPYFNRFTGKSLAFDILDPWLLGGLFWAGLIVAWLSSVYPALILSSFQPAKALKAGKAMGKGISLREILVTFQFMISIVLIIVTGVAVKQVNFLSSGSLGFTKDNIVMIPVIRTPIAPYYRTMVEEALQQSSIESVTAVEEIVGAKHQGGSYTFEGMEKAQLFPRLKIRHDFTRTFQIPLLAGRDYNLDNRADDTVSVVVNETLVKGFKWTPEEAIGRFCQVGDFRAQIIGVVKDFNFTSKQQPVAPLVIQLNNSPAAFNLNLKYMAVRIKPGTLQQSLSTLEALWQKFLPGRPFEYFFLDHALSNSYASEANLIKVSTAFSLLAVGVACLGLFGLASFQTEQRKREVSIRKVLGSSTNQVIVLMLSYYVKLLGAAVLIAFPLAWFSTARWLSGYAYRIDVPWGIFFIASLLVTVVAMVTVGYKSYAVANVNPVQSLRSE</sequence>
<keyword evidence="5 6" id="KW-0472">Membrane</keyword>
<name>A0AAP2E131_9BACT</name>
<gene>
    <name evidence="9" type="ORF">KK062_17335</name>
</gene>
<feature type="domain" description="MacB-like periplasmic core" evidence="8">
    <location>
        <begin position="20"/>
        <end position="244"/>
    </location>
</feature>
<dbReference type="EMBL" id="JAHESE010000018">
    <property type="protein sequence ID" value="MBT1710013.1"/>
    <property type="molecule type" value="Genomic_DNA"/>
</dbReference>
<evidence type="ECO:0000313" key="9">
    <source>
        <dbReference type="EMBL" id="MBT1710013.1"/>
    </source>
</evidence>
<dbReference type="GO" id="GO:0005886">
    <property type="term" value="C:plasma membrane"/>
    <property type="evidence" value="ECO:0007669"/>
    <property type="project" value="UniProtKB-SubCell"/>
</dbReference>
<dbReference type="Pfam" id="PF12704">
    <property type="entry name" value="MacB_PCD"/>
    <property type="match status" value="2"/>
</dbReference>
<dbReference type="RefSeq" id="WP_254085591.1">
    <property type="nucleotide sequence ID" value="NZ_JAHESE010000018.1"/>
</dbReference>
<comment type="caution">
    <text evidence="9">The sequence shown here is derived from an EMBL/GenBank/DDBJ whole genome shotgun (WGS) entry which is preliminary data.</text>
</comment>
<dbReference type="InterPro" id="IPR025857">
    <property type="entry name" value="MacB_PCD"/>
</dbReference>
<dbReference type="GO" id="GO:0022857">
    <property type="term" value="F:transmembrane transporter activity"/>
    <property type="evidence" value="ECO:0007669"/>
    <property type="project" value="TreeGrafter"/>
</dbReference>
<reference evidence="9 10" key="1">
    <citation type="submission" date="2021-05" db="EMBL/GenBank/DDBJ databases">
        <title>A Polyphasic approach of four new species of the genus Ohtaekwangia: Ohtaekwangia histidinii sp. nov., Ohtaekwangia cretensis sp. nov., Ohtaekwangia indiensis sp. nov., Ohtaekwangia reichenbachii sp. nov. from diverse environment.</title>
        <authorList>
            <person name="Octaviana S."/>
        </authorList>
    </citation>
    <scope>NUCLEOTIDE SEQUENCE [LARGE SCALE GENOMIC DNA]</scope>
    <source>
        <strain evidence="9 10">PWU5</strain>
    </source>
</reference>
<feature type="transmembrane region" description="Helical" evidence="6">
    <location>
        <begin position="289"/>
        <end position="310"/>
    </location>
</feature>
<dbReference type="PANTHER" id="PTHR30572:SF18">
    <property type="entry name" value="ABC-TYPE MACROLIDE FAMILY EXPORT SYSTEM PERMEASE COMPONENT 2"/>
    <property type="match status" value="1"/>
</dbReference>
<evidence type="ECO:0000256" key="5">
    <source>
        <dbReference type="ARBA" id="ARBA00023136"/>
    </source>
</evidence>
<feature type="transmembrane region" description="Helical" evidence="6">
    <location>
        <begin position="429"/>
        <end position="449"/>
    </location>
</feature>
<evidence type="ECO:0000256" key="1">
    <source>
        <dbReference type="ARBA" id="ARBA00004651"/>
    </source>
</evidence>
<evidence type="ECO:0000256" key="6">
    <source>
        <dbReference type="SAM" id="Phobius"/>
    </source>
</evidence>
<dbReference type="AlphaFoldDB" id="A0AAP2E131"/>
<keyword evidence="2" id="KW-1003">Cell membrane</keyword>
<evidence type="ECO:0000259" key="8">
    <source>
        <dbReference type="Pfam" id="PF12704"/>
    </source>
</evidence>
<dbReference type="PANTHER" id="PTHR30572">
    <property type="entry name" value="MEMBRANE COMPONENT OF TRANSPORTER-RELATED"/>
    <property type="match status" value="1"/>
</dbReference>
<keyword evidence="4 6" id="KW-1133">Transmembrane helix</keyword>
<dbReference type="InterPro" id="IPR050250">
    <property type="entry name" value="Macrolide_Exporter_MacB"/>
</dbReference>
<evidence type="ECO:0000256" key="2">
    <source>
        <dbReference type="ARBA" id="ARBA00022475"/>
    </source>
</evidence>
<feature type="transmembrane region" description="Helical" evidence="6">
    <location>
        <begin position="344"/>
        <end position="365"/>
    </location>
</feature>
<feature type="transmembrane region" description="Helical" evidence="6">
    <location>
        <begin position="764"/>
        <end position="784"/>
    </location>
</feature>
<evidence type="ECO:0000256" key="3">
    <source>
        <dbReference type="ARBA" id="ARBA00022692"/>
    </source>
</evidence>
<keyword evidence="10" id="KW-1185">Reference proteome</keyword>
<dbReference type="Pfam" id="PF02687">
    <property type="entry name" value="FtsX"/>
    <property type="match status" value="2"/>
</dbReference>
<accession>A0AAP2E131</accession>
<feature type="domain" description="ABC3 transporter permease C-terminal" evidence="7">
    <location>
        <begin position="681"/>
        <end position="794"/>
    </location>
</feature>
<evidence type="ECO:0000256" key="4">
    <source>
        <dbReference type="ARBA" id="ARBA00022989"/>
    </source>
</evidence>
<feature type="domain" description="MacB-like periplasmic core" evidence="8">
    <location>
        <begin position="437"/>
        <end position="639"/>
    </location>
</feature>
<evidence type="ECO:0000259" key="7">
    <source>
        <dbReference type="Pfam" id="PF02687"/>
    </source>
</evidence>
<keyword evidence="3 6" id="KW-0812">Transmembrane</keyword>
<comment type="subcellular location">
    <subcellularLocation>
        <location evidence="1">Cell membrane</location>
        <topology evidence="1">Multi-pass membrane protein</topology>
    </subcellularLocation>
</comment>
<protein>
    <submittedName>
        <fullName evidence="9">ABC transporter permease</fullName>
    </submittedName>
</protein>
<feature type="transmembrane region" description="Helical" evidence="6">
    <location>
        <begin position="681"/>
        <end position="701"/>
    </location>
</feature>
<proteinExistence type="predicted"/>
<dbReference type="Proteomes" id="UP001319080">
    <property type="component" value="Unassembled WGS sequence"/>
</dbReference>